<organism evidence="2 3">
    <name type="scientific">Pseudoalteromonas luteoviolacea S4054</name>
    <dbReference type="NCBI Taxonomy" id="1129367"/>
    <lineage>
        <taxon>Bacteria</taxon>
        <taxon>Pseudomonadati</taxon>
        <taxon>Pseudomonadota</taxon>
        <taxon>Gammaproteobacteria</taxon>
        <taxon>Alteromonadales</taxon>
        <taxon>Pseudoalteromonadaceae</taxon>
        <taxon>Pseudoalteromonas</taxon>
    </lineage>
</organism>
<sequence length="634" mass="70502">MLKEVLKGSLAALLFSSMSYADDPKEITHSPWKDSFNVYSYLKSPTGECLTHWESSSCGSNAYSVTQFSKRDGFNGFGFRLSWTDVKIDIDHNGTKETVSKYSGNLGTYTAKHYPTAIEHNNNVYFVHSGPVIVEGLGQYGSTSGGGKSISSFKRSDGKTNALGIYVSKINPASNRVTKPTLVHMLYKDDPHQNAVLNVDAQGYIYIVIAGSAANSGSFIFRSKYPNNIDDFVDVSPATFDYSRTYPFQSNNGKPLYRGITYPKLFWVPDGYFRVIYTMHCKNRTYNTDPCKGKARNALVTAELHPNGTHPIQVKNVKVLANYRGNYVVGNAKGNDIVLAFNIYLNEDVHGGSIDDRTNLYYMHSSDGGVSWQNAKNQNITLPIQSEADYEPIVARKYFREGEPVTRKIFMKDINFTGSGANKKPMILYVGVTHNGTSIDASLTAHHYLAKSFYDGYSWSQEKISNDVDHSYSSGTLILSEPSKNTYDVYFPQTPDDEAHGHLKNLRKSFNNALAGGAIAVIPTKGSDVYQGEEQARRLTEALMHPRPLLESTNPYFKNLCEFNYIRSIHNASAHSKFVAIAAGGNPYQYSDHNPLVLVNRNKTVTSALPLNITSVDSNNMTNLTRYTSCKTLK</sequence>
<keyword evidence="1" id="KW-0732">Signal</keyword>
<dbReference type="Pfam" id="PF15892">
    <property type="entry name" value="BNR_4"/>
    <property type="match status" value="1"/>
</dbReference>
<feature type="chain" id="PRO_5002499093" evidence="1">
    <location>
        <begin position="22"/>
        <end position="634"/>
    </location>
</feature>
<proteinExistence type="predicted"/>
<comment type="caution">
    <text evidence="2">The sequence shown here is derived from an EMBL/GenBank/DDBJ whole genome shotgun (WGS) entry which is preliminary data.</text>
</comment>
<dbReference type="Proteomes" id="UP000033434">
    <property type="component" value="Unassembled WGS sequence"/>
</dbReference>
<feature type="signal peptide" evidence="1">
    <location>
        <begin position="1"/>
        <end position="21"/>
    </location>
</feature>
<gene>
    <name evidence="2" type="ORF">N479_24090</name>
</gene>
<dbReference type="PATRIC" id="fig|1129367.4.peg.5241"/>
<protein>
    <submittedName>
        <fullName evidence="2">Uncharacterized protein</fullName>
    </submittedName>
</protein>
<accession>A0A0F6A453</accession>
<dbReference type="EMBL" id="AUXW01000203">
    <property type="protein sequence ID" value="KKE80992.1"/>
    <property type="molecule type" value="Genomic_DNA"/>
</dbReference>
<evidence type="ECO:0000256" key="1">
    <source>
        <dbReference type="SAM" id="SignalP"/>
    </source>
</evidence>
<dbReference type="RefSeq" id="WP_046358501.1">
    <property type="nucleotide sequence ID" value="NZ_AUXW01000203.1"/>
</dbReference>
<reference evidence="2 3" key="1">
    <citation type="journal article" date="2015" name="BMC Genomics">
        <title>Genome mining reveals unlocked bioactive potential of marine Gram-negative bacteria.</title>
        <authorList>
            <person name="Machado H."/>
            <person name="Sonnenschein E.C."/>
            <person name="Melchiorsen J."/>
            <person name="Gram L."/>
        </authorList>
    </citation>
    <scope>NUCLEOTIDE SEQUENCE [LARGE SCALE GENOMIC DNA]</scope>
    <source>
        <strain evidence="2 3">S4054</strain>
    </source>
</reference>
<evidence type="ECO:0000313" key="3">
    <source>
        <dbReference type="Proteomes" id="UP000033434"/>
    </source>
</evidence>
<name>A0A0F6A453_9GAMM</name>
<dbReference type="AlphaFoldDB" id="A0A0F6A453"/>
<evidence type="ECO:0000313" key="2">
    <source>
        <dbReference type="EMBL" id="KKE80992.1"/>
    </source>
</evidence>